<dbReference type="EMBL" id="CALSDN010000007">
    <property type="protein sequence ID" value="CAH6721790.1"/>
    <property type="molecule type" value="Genomic_DNA"/>
</dbReference>
<protein>
    <submittedName>
        <fullName evidence="1">Uncharacterized protein</fullName>
    </submittedName>
</protein>
<gene>
    <name evidence="1" type="ORF">CLIB1444_07S02498</name>
</gene>
<evidence type="ECO:0000313" key="2">
    <source>
        <dbReference type="Proteomes" id="UP001152531"/>
    </source>
</evidence>
<reference evidence="1" key="1">
    <citation type="submission" date="2022-06" db="EMBL/GenBank/DDBJ databases">
        <authorList>
            <person name="Legras J.-L."/>
            <person name="Devillers H."/>
            <person name="Grondin C."/>
        </authorList>
    </citation>
    <scope>NUCLEOTIDE SEQUENCE</scope>
    <source>
        <strain evidence="1">CLIB 1444</strain>
    </source>
</reference>
<sequence>MSGYQELYPEESPIKKRVNFKDTTETRFFPKDRENSDLLARASGMSKILFKIVLYGGGLILGIYCAYLLLMGIIFTFCFMLIFLIKATGGFLGLINKEKAIESIDRFGYWIVGA</sequence>
<comment type="caution">
    <text evidence="1">The sequence shown here is derived from an EMBL/GenBank/DDBJ whole genome shotgun (WGS) entry which is preliminary data.</text>
</comment>
<name>A0ACA9YAC7_9ASCO</name>
<organism evidence="1 2">
    <name type="scientific">[Candida] jaroonii</name>
    <dbReference type="NCBI Taxonomy" id="467808"/>
    <lineage>
        <taxon>Eukaryota</taxon>
        <taxon>Fungi</taxon>
        <taxon>Dikarya</taxon>
        <taxon>Ascomycota</taxon>
        <taxon>Saccharomycotina</taxon>
        <taxon>Pichiomycetes</taxon>
        <taxon>Debaryomycetaceae</taxon>
        <taxon>Yamadazyma</taxon>
    </lineage>
</organism>
<evidence type="ECO:0000313" key="1">
    <source>
        <dbReference type="EMBL" id="CAH6721790.1"/>
    </source>
</evidence>
<dbReference type="Proteomes" id="UP001152531">
    <property type="component" value="Unassembled WGS sequence"/>
</dbReference>
<proteinExistence type="predicted"/>
<keyword evidence="2" id="KW-1185">Reference proteome</keyword>
<accession>A0ACA9YAC7</accession>